<keyword evidence="4 8" id="KW-0158">Chromosome</keyword>
<dbReference type="SUPFAM" id="SSF47113">
    <property type="entry name" value="Histone-fold"/>
    <property type="match status" value="1"/>
</dbReference>
<dbReference type="FunFam" id="1.10.20.10:FF:000005">
    <property type="entry name" value="Histone H2A"/>
    <property type="match status" value="1"/>
</dbReference>
<name>A0A7J7ILA1_9RHOD</name>
<evidence type="ECO:0000256" key="7">
    <source>
        <dbReference type="ARBA" id="ARBA00023269"/>
    </source>
</evidence>
<dbReference type="Gene3D" id="1.10.20.10">
    <property type="entry name" value="Histone, subunit A"/>
    <property type="match status" value="1"/>
</dbReference>
<keyword evidence="7 8" id="KW-0544">Nucleosome core</keyword>
<accession>A0A7J7ILA1</accession>
<dbReference type="PROSITE" id="PS00046">
    <property type="entry name" value="HISTONE_H2A"/>
    <property type="match status" value="1"/>
</dbReference>
<keyword evidence="5 8" id="KW-0238">DNA-binding</keyword>
<evidence type="ECO:0000256" key="2">
    <source>
        <dbReference type="ARBA" id="ARBA00004286"/>
    </source>
</evidence>
<proteinExistence type="inferred from homology"/>
<dbReference type="EMBL" id="VWRR01000006">
    <property type="protein sequence ID" value="KAF6003469.1"/>
    <property type="molecule type" value="Genomic_DNA"/>
</dbReference>
<dbReference type="Proteomes" id="UP000530660">
    <property type="component" value="Unassembled WGS sequence"/>
</dbReference>
<dbReference type="Pfam" id="PF16211">
    <property type="entry name" value="Histone_H2A_C"/>
    <property type="match status" value="1"/>
</dbReference>
<evidence type="ECO:0000256" key="6">
    <source>
        <dbReference type="ARBA" id="ARBA00023242"/>
    </source>
</evidence>
<dbReference type="GO" id="GO:0046982">
    <property type="term" value="F:protein heterodimerization activity"/>
    <property type="evidence" value="ECO:0007669"/>
    <property type="project" value="InterPro"/>
</dbReference>
<protein>
    <recommendedName>
        <fullName evidence="8">Histone H2A</fullName>
    </recommendedName>
</protein>
<dbReference type="AlphaFoldDB" id="A0A7J7ILA1"/>
<gene>
    <name evidence="11" type="primary">H2AFZ</name>
    <name evidence="11" type="ORF">F1559_000698</name>
</gene>
<dbReference type="GO" id="GO:0030527">
    <property type="term" value="F:structural constituent of chromatin"/>
    <property type="evidence" value="ECO:0007669"/>
    <property type="project" value="InterPro"/>
</dbReference>
<comment type="caution">
    <text evidence="11">The sequence shown here is derived from an EMBL/GenBank/DDBJ whole genome shotgun (WGS) entry which is preliminary data.</text>
</comment>
<dbReference type="InterPro" id="IPR032454">
    <property type="entry name" value="Histone_H2A_C"/>
</dbReference>
<dbReference type="GO" id="GO:0005634">
    <property type="term" value="C:nucleus"/>
    <property type="evidence" value="ECO:0007669"/>
    <property type="project" value="UniProtKB-SubCell"/>
</dbReference>
<evidence type="ECO:0000259" key="10">
    <source>
        <dbReference type="Pfam" id="PF16211"/>
    </source>
</evidence>
<dbReference type="CDD" id="cd00074">
    <property type="entry name" value="HFD_H2A"/>
    <property type="match status" value="1"/>
</dbReference>
<evidence type="ECO:0000259" key="9">
    <source>
        <dbReference type="Pfam" id="PF00125"/>
    </source>
</evidence>
<dbReference type="InterPro" id="IPR032458">
    <property type="entry name" value="Histone_H2A_CS"/>
</dbReference>
<dbReference type="InterPro" id="IPR007125">
    <property type="entry name" value="H2A/H2B/H3"/>
</dbReference>
<keyword evidence="12" id="KW-1185">Reference proteome</keyword>
<dbReference type="Pfam" id="PF00125">
    <property type="entry name" value="Histone"/>
    <property type="match status" value="1"/>
</dbReference>
<dbReference type="GO" id="GO:0000786">
    <property type="term" value="C:nucleosome"/>
    <property type="evidence" value="ECO:0007669"/>
    <property type="project" value="UniProtKB-KW"/>
</dbReference>
<dbReference type="OrthoDB" id="9421954at2759"/>
<dbReference type="InterPro" id="IPR002119">
    <property type="entry name" value="Histone_H2A"/>
</dbReference>
<evidence type="ECO:0000256" key="1">
    <source>
        <dbReference type="ARBA" id="ARBA00004123"/>
    </source>
</evidence>
<sequence length="121" mass="13394">MAKKAGRPSMSRSARAGLQFPVGRVHRYLKERVHKQERVGATASVYLAAVMEYLTAEILELSGNASKDLKQKRIAPRHLQLAIRGDEELDQLVKATIAGGGVIPHIHKALLKKGTKKFQQE</sequence>
<comment type="subunit">
    <text evidence="8">The nucleosome is a histone octamer containing two molecules each of H2A, H2B, H3 and H4 assembled in one H3-H4 heterotetramer and two H2A-H2B heterodimers. The octamer wraps approximately 147 bp of DNA.</text>
</comment>
<dbReference type="PRINTS" id="PR00620">
    <property type="entry name" value="HISTONEH2A"/>
</dbReference>
<evidence type="ECO:0000256" key="8">
    <source>
        <dbReference type="RuleBase" id="RU003767"/>
    </source>
</evidence>
<dbReference type="PANTHER" id="PTHR23430">
    <property type="entry name" value="HISTONE H2A"/>
    <property type="match status" value="1"/>
</dbReference>
<comment type="similarity">
    <text evidence="3 8">Belongs to the histone H2A family.</text>
</comment>
<feature type="domain" description="Histone H2A C-terminal" evidence="10">
    <location>
        <begin position="87"/>
        <end position="117"/>
    </location>
</feature>
<evidence type="ECO:0000256" key="4">
    <source>
        <dbReference type="ARBA" id="ARBA00022454"/>
    </source>
</evidence>
<keyword evidence="6 8" id="KW-0539">Nucleus</keyword>
<organism evidence="11 12">
    <name type="scientific">Cyanidiococcus yangmingshanensis</name>
    <dbReference type="NCBI Taxonomy" id="2690220"/>
    <lineage>
        <taxon>Eukaryota</taxon>
        <taxon>Rhodophyta</taxon>
        <taxon>Bangiophyceae</taxon>
        <taxon>Cyanidiales</taxon>
        <taxon>Cyanidiaceae</taxon>
        <taxon>Cyanidiococcus</taxon>
    </lineage>
</organism>
<comment type="subcellular location">
    <subcellularLocation>
        <location evidence="2">Chromosome</location>
    </subcellularLocation>
    <subcellularLocation>
        <location evidence="1 8">Nucleus</location>
    </subcellularLocation>
</comment>
<evidence type="ECO:0000256" key="5">
    <source>
        <dbReference type="ARBA" id="ARBA00023125"/>
    </source>
</evidence>
<dbReference type="InterPro" id="IPR009072">
    <property type="entry name" value="Histone-fold"/>
</dbReference>
<dbReference type="GO" id="GO:0003677">
    <property type="term" value="F:DNA binding"/>
    <property type="evidence" value="ECO:0007669"/>
    <property type="project" value="UniProtKB-KW"/>
</dbReference>
<feature type="domain" description="Core Histone H2A/H2B/H3" evidence="9">
    <location>
        <begin position="2"/>
        <end position="85"/>
    </location>
</feature>
<reference evidence="11 12" key="1">
    <citation type="journal article" date="2020" name="J. Phycol.">
        <title>Comparative genome analysis reveals Cyanidiococcus gen. nov., a new extremophilic red algal genus sister to Cyanidioschyzon (Cyanidioschyzonaceae, Rhodophyta).</title>
        <authorList>
            <person name="Liu S.-L."/>
            <person name="Chiang Y.-R."/>
            <person name="Yoon H.S."/>
            <person name="Fu H.-Y."/>
        </authorList>
    </citation>
    <scope>NUCLEOTIDE SEQUENCE [LARGE SCALE GENOMIC DNA]</scope>
    <source>
        <strain evidence="11 12">THAL066</strain>
    </source>
</reference>
<evidence type="ECO:0000313" key="12">
    <source>
        <dbReference type="Proteomes" id="UP000530660"/>
    </source>
</evidence>
<evidence type="ECO:0000256" key="3">
    <source>
        <dbReference type="ARBA" id="ARBA00010691"/>
    </source>
</evidence>
<dbReference type="SMART" id="SM00414">
    <property type="entry name" value="H2A"/>
    <property type="match status" value="1"/>
</dbReference>
<evidence type="ECO:0000313" key="11">
    <source>
        <dbReference type="EMBL" id="KAF6003469.1"/>
    </source>
</evidence>